<dbReference type="KEGG" id="tne:Tneu_0121"/>
<dbReference type="EMBL" id="CP001014">
    <property type="protein sequence ID" value="ACB39079.1"/>
    <property type="molecule type" value="Genomic_DNA"/>
</dbReference>
<reference evidence="1" key="1">
    <citation type="submission" date="2008-03" db="EMBL/GenBank/DDBJ databases">
        <title>Complete sequence of Thermoproteus neutrophilus V24Sta.</title>
        <authorList>
            <consortium name="US DOE Joint Genome Institute"/>
            <person name="Copeland A."/>
            <person name="Lucas S."/>
            <person name="Lapidus A."/>
            <person name="Glavina del Rio T."/>
            <person name="Dalin E."/>
            <person name="Tice H."/>
            <person name="Bruce D."/>
            <person name="Goodwin L."/>
            <person name="Pitluck S."/>
            <person name="Sims D."/>
            <person name="Brettin T."/>
            <person name="Detter J.C."/>
            <person name="Han C."/>
            <person name="Kuske C.R."/>
            <person name="Schmutz J."/>
            <person name="Larimer F."/>
            <person name="Land M."/>
            <person name="Hauser L."/>
            <person name="Kyrpides N."/>
            <person name="Mikhailova N."/>
            <person name="Biddle J.F."/>
            <person name="Zhang Z."/>
            <person name="Fitz-Gibbon S.T."/>
            <person name="Lowe T.M."/>
            <person name="Saltikov C."/>
            <person name="House C.H."/>
            <person name="Richardson P."/>
        </authorList>
    </citation>
    <scope>NUCLEOTIDE SEQUENCE [LARGE SCALE GENOMIC DNA]</scope>
    <source>
        <strain evidence="1">V24Sta</strain>
    </source>
</reference>
<dbReference type="RefSeq" id="WP_012349500.1">
    <property type="nucleotide sequence ID" value="NC_010525.1"/>
</dbReference>
<accession>B1YAA5</accession>
<dbReference type="OrthoDB" id="27131at2157"/>
<dbReference type="eggNOG" id="arCOG03709">
    <property type="taxonomic scope" value="Archaea"/>
</dbReference>
<sequence length="173" mass="19394">MTFDAWPLPKPWRDVKQYAELRTEEAVLEAELALRFLEQGLVRNAAGKAWQAWKALLAAAAAQNREAIASRFGGVVKDKTGEARQKSDIIIAYMPTTGAREVASILADIYGVEMVYLTDLAINLHEFQYNGLDPEGVASRYTDLRDVEKDIRHLAQKTKEWAKKIQQPPPGDP</sequence>
<dbReference type="HOGENOM" id="CLU_118419_1_0_2"/>
<protein>
    <submittedName>
        <fullName evidence="1">PaREP1 family protein</fullName>
    </submittedName>
</protein>
<dbReference type="InterPro" id="IPR010268">
    <property type="entry name" value="PaREP1"/>
</dbReference>
<dbReference type="Pfam" id="PF05942">
    <property type="entry name" value="PaREP1"/>
    <property type="match status" value="1"/>
</dbReference>
<dbReference type="AlphaFoldDB" id="B1YAA5"/>
<proteinExistence type="predicted"/>
<name>B1YAA5_PYRNV</name>
<gene>
    <name evidence="1" type="ordered locus">Tneu_0121</name>
</gene>
<evidence type="ECO:0000313" key="2">
    <source>
        <dbReference type="Proteomes" id="UP000001694"/>
    </source>
</evidence>
<keyword evidence="2" id="KW-1185">Reference proteome</keyword>
<dbReference type="Proteomes" id="UP000001694">
    <property type="component" value="Chromosome"/>
</dbReference>
<evidence type="ECO:0000313" key="1">
    <source>
        <dbReference type="EMBL" id="ACB39079.1"/>
    </source>
</evidence>
<organism evidence="1 2">
    <name type="scientific">Pyrobaculum neutrophilum (strain DSM 2338 / JCM 9278 / NBRC 100436 / V24Sta)</name>
    <name type="common">Thermoproteus neutrophilus</name>
    <dbReference type="NCBI Taxonomy" id="444157"/>
    <lineage>
        <taxon>Archaea</taxon>
        <taxon>Thermoproteota</taxon>
        <taxon>Thermoprotei</taxon>
        <taxon>Thermoproteales</taxon>
        <taxon>Thermoproteaceae</taxon>
        <taxon>Pyrobaculum</taxon>
    </lineage>
</organism>
<dbReference type="GeneID" id="6166016"/>